<sequence length="136" mass="15337">MVPTSSNEVSCHVLADKLRNYATTVSSKGSKDIDNYSKSSLTLASHSKRESEQWKCYLKDPDCVFNNLVKPSSCQLYDEKTLCHSYQIVQKDVATLCNTKHKRQIGEPFKEESLLSPETEKSLSDPPEKSLSLEAY</sequence>
<feature type="compositionally biased region" description="Basic and acidic residues" evidence="1">
    <location>
        <begin position="108"/>
        <end position="128"/>
    </location>
</feature>
<comment type="caution">
    <text evidence="2">The sequence shown here is derived from an EMBL/GenBank/DDBJ whole genome shotgun (WGS) entry which is preliminary data.</text>
</comment>
<keyword evidence="3" id="KW-1185">Reference proteome</keyword>
<gene>
    <name evidence="2" type="ORF">TPAB3V08_LOCUS3967</name>
</gene>
<feature type="region of interest" description="Disordered" evidence="1">
    <location>
        <begin position="108"/>
        <end position="136"/>
    </location>
</feature>
<name>A0ABN7NM92_TIMPD</name>
<organism evidence="2 3">
    <name type="scientific">Timema podura</name>
    <name type="common">Walking stick</name>
    <dbReference type="NCBI Taxonomy" id="61482"/>
    <lineage>
        <taxon>Eukaryota</taxon>
        <taxon>Metazoa</taxon>
        <taxon>Ecdysozoa</taxon>
        <taxon>Arthropoda</taxon>
        <taxon>Hexapoda</taxon>
        <taxon>Insecta</taxon>
        <taxon>Pterygota</taxon>
        <taxon>Neoptera</taxon>
        <taxon>Polyneoptera</taxon>
        <taxon>Phasmatodea</taxon>
        <taxon>Timematodea</taxon>
        <taxon>Timematoidea</taxon>
        <taxon>Timematidae</taxon>
        <taxon>Timema</taxon>
    </lineage>
</organism>
<accession>A0ABN7NM92</accession>
<evidence type="ECO:0000313" key="3">
    <source>
        <dbReference type="Proteomes" id="UP001153148"/>
    </source>
</evidence>
<reference evidence="2" key="1">
    <citation type="submission" date="2021-03" db="EMBL/GenBank/DDBJ databases">
        <authorList>
            <person name="Tran Van P."/>
        </authorList>
    </citation>
    <scope>NUCLEOTIDE SEQUENCE</scope>
</reference>
<dbReference type="Proteomes" id="UP001153148">
    <property type="component" value="Unassembled WGS sequence"/>
</dbReference>
<evidence type="ECO:0000256" key="1">
    <source>
        <dbReference type="SAM" id="MobiDB-lite"/>
    </source>
</evidence>
<evidence type="ECO:0000313" key="2">
    <source>
        <dbReference type="EMBL" id="CAG2056985.1"/>
    </source>
</evidence>
<dbReference type="EMBL" id="CAJPIN010004689">
    <property type="protein sequence ID" value="CAG2056985.1"/>
    <property type="molecule type" value="Genomic_DNA"/>
</dbReference>
<protein>
    <submittedName>
        <fullName evidence="2">Uncharacterized protein</fullName>
    </submittedName>
</protein>
<proteinExistence type="predicted"/>